<dbReference type="RefSeq" id="WP_129404104.1">
    <property type="nucleotide sequence ID" value="NZ_SBKP01000006.1"/>
</dbReference>
<accession>A0A4Q1KIS7</accession>
<keyword evidence="1" id="KW-0732">Signal</keyword>
<dbReference type="AlphaFoldDB" id="A0A4Q1KIS7"/>
<gene>
    <name evidence="3" type="ORF">EQG66_08160</name>
</gene>
<feature type="signal peptide" evidence="1">
    <location>
        <begin position="1"/>
        <end position="22"/>
    </location>
</feature>
<dbReference type="OrthoDB" id="114286at2"/>
<proteinExistence type="predicted"/>
<feature type="domain" description="DUF6923" evidence="2">
    <location>
        <begin position="72"/>
        <end position="169"/>
    </location>
</feature>
<dbReference type="Proteomes" id="UP000290958">
    <property type="component" value="Unassembled WGS sequence"/>
</dbReference>
<reference evidence="4" key="1">
    <citation type="submission" date="2019-01" db="EMBL/GenBank/DDBJ databases">
        <title>Cytophagaceae bacterium strain CAR-16.</title>
        <authorList>
            <person name="Chen W.-M."/>
        </authorList>
    </citation>
    <scope>NUCLEOTIDE SEQUENCE [LARGE SCALE GENOMIC DNA]</scope>
    <source>
        <strain evidence="4">CHR27</strain>
    </source>
</reference>
<dbReference type="InterPro" id="IPR015943">
    <property type="entry name" value="WD40/YVTN_repeat-like_dom_sf"/>
</dbReference>
<evidence type="ECO:0000313" key="4">
    <source>
        <dbReference type="Proteomes" id="UP000290958"/>
    </source>
</evidence>
<dbReference type="InterPro" id="IPR011048">
    <property type="entry name" value="Haem_d1_sf"/>
</dbReference>
<dbReference type="EMBL" id="SBKP01000006">
    <property type="protein sequence ID" value="RXR29039.1"/>
    <property type="molecule type" value="Genomic_DNA"/>
</dbReference>
<dbReference type="PANTHER" id="PTHR47197:SF3">
    <property type="entry name" value="DIHYDRO-HEME D1 DEHYDROGENASE"/>
    <property type="match status" value="1"/>
</dbReference>
<evidence type="ECO:0000256" key="1">
    <source>
        <dbReference type="SAM" id="SignalP"/>
    </source>
</evidence>
<evidence type="ECO:0000259" key="2">
    <source>
        <dbReference type="Pfam" id="PF21959"/>
    </source>
</evidence>
<evidence type="ECO:0000313" key="3">
    <source>
        <dbReference type="EMBL" id="RXR29039.1"/>
    </source>
</evidence>
<feature type="chain" id="PRO_5020927008" evidence="1">
    <location>
        <begin position="23"/>
        <end position="310"/>
    </location>
</feature>
<dbReference type="Gene3D" id="2.130.10.10">
    <property type="entry name" value="YVTN repeat-like/Quinoprotein amine dehydrogenase"/>
    <property type="match status" value="1"/>
</dbReference>
<sequence>MQKLGALAIATAVCCGSLPSAAQAPKEQIIPVEGFADFLAVDGDTVWVTNAGRVERWSRKGKLAEVAIAKPCGAMVIADGSLWVDNCEDGTLNRIDLKTSKLIASIPTGIAVLKEAELQLAAGAGSIWVASDAKGVISRVDTATNTVTATIAVDPETSYLTYGYGALWAVCLPRQTIQRIDPATNSVVRTTKLGRAPGFLAAGEGAIWVQEQGDGTIARIDSATGEVSGRVKVGEVLKWGDIDTGGGLVWLRTTEDQTFVVIDPKTMTVRKRVGKAEGSGALRYTGKGIWTSAHDVHTLTWWPNPKKIAK</sequence>
<dbReference type="InterPro" id="IPR054215">
    <property type="entry name" value="DUF6923"/>
</dbReference>
<comment type="caution">
    <text evidence="3">The sequence shown here is derived from an EMBL/GenBank/DDBJ whole genome shotgun (WGS) entry which is preliminary data.</text>
</comment>
<protein>
    <submittedName>
        <fullName evidence="3">YncE family protein</fullName>
    </submittedName>
</protein>
<dbReference type="Pfam" id="PF21959">
    <property type="entry name" value="DUF6923"/>
    <property type="match status" value="1"/>
</dbReference>
<organism evidence="3 4">
    <name type="scientific">Sphingobium fluviale</name>
    <dbReference type="NCBI Taxonomy" id="2506423"/>
    <lineage>
        <taxon>Bacteria</taxon>
        <taxon>Pseudomonadati</taxon>
        <taxon>Pseudomonadota</taxon>
        <taxon>Alphaproteobacteria</taxon>
        <taxon>Sphingomonadales</taxon>
        <taxon>Sphingomonadaceae</taxon>
        <taxon>Sphingobium</taxon>
    </lineage>
</organism>
<dbReference type="InterPro" id="IPR051200">
    <property type="entry name" value="Host-pathogen_enzymatic-act"/>
</dbReference>
<keyword evidence="4" id="KW-1185">Reference proteome</keyword>
<name>A0A4Q1KIS7_9SPHN</name>
<dbReference type="PANTHER" id="PTHR47197">
    <property type="entry name" value="PROTEIN NIRF"/>
    <property type="match status" value="1"/>
</dbReference>
<dbReference type="SUPFAM" id="SSF51004">
    <property type="entry name" value="C-terminal (heme d1) domain of cytochrome cd1-nitrite reductase"/>
    <property type="match status" value="1"/>
</dbReference>